<name>A0A1R3T682_9BACT</name>
<feature type="transmembrane region" description="Helical" evidence="6">
    <location>
        <begin position="39"/>
        <end position="60"/>
    </location>
</feature>
<keyword evidence="4 6" id="KW-1133">Transmembrane helix</keyword>
<evidence type="ECO:0000256" key="6">
    <source>
        <dbReference type="SAM" id="Phobius"/>
    </source>
</evidence>
<feature type="transmembrane region" description="Helical" evidence="6">
    <location>
        <begin position="72"/>
        <end position="91"/>
    </location>
</feature>
<evidence type="ECO:0000256" key="1">
    <source>
        <dbReference type="ARBA" id="ARBA00004651"/>
    </source>
</evidence>
<sequence>MFETITKGFLIGLLVSAPMGPINMLVIQRTLNRGWWHGFVTGLGALLSDLSYAVITLVGLSFVSDFFDEYEQIIQILGSVILFFFGLRVFNSNPLRDWTPDKLPQETRYIRDFVSSFLLTFSNVAIILIFMGFYARFSFNPLADGRNFFAAGLIAFIIAIFVWWFLLTSLVARLRKHFNRRGLVLLNRSVGTLLMLLGLGGIILLLFPGFF</sequence>
<dbReference type="InterPro" id="IPR001123">
    <property type="entry name" value="LeuE-type"/>
</dbReference>
<keyword evidence="5 6" id="KW-0472">Membrane</keyword>
<feature type="transmembrane region" description="Helical" evidence="6">
    <location>
        <begin position="6"/>
        <end position="27"/>
    </location>
</feature>
<dbReference type="Pfam" id="PF01810">
    <property type="entry name" value="LysE"/>
    <property type="match status" value="1"/>
</dbReference>
<dbReference type="PANTHER" id="PTHR30086:SF20">
    <property type="entry name" value="ARGININE EXPORTER PROTEIN ARGO-RELATED"/>
    <property type="match status" value="1"/>
</dbReference>
<dbReference type="AlphaFoldDB" id="A0A1R3T682"/>
<feature type="transmembrane region" description="Helical" evidence="6">
    <location>
        <begin position="193"/>
        <end position="210"/>
    </location>
</feature>
<dbReference type="GO" id="GO:0005886">
    <property type="term" value="C:plasma membrane"/>
    <property type="evidence" value="ECO:0007669"/>
    <property type="project" value="UniProtKB-SubCell"/>
</dbReference>
<dbReference type="GO" id="GO:0015171">
    <property type="term" value="F:amino acid transmembrane transporter activity"/>
    <property type="evidence" value="ECO:0007669"/>
    <property type="project" value="TreeGrafter"/>
</dbReference>
<dbReference type="RefSeq" id="WP_076931520.1">
    <property type="nucleotide sequence ID" value="NZ_LT605205.1"/>
</dbReference>
<dbReference type="EMBL" id="LT605205">
    <property type="protein sequence ID" value="SCD21732.1"/>
    <property type="molecule type" value="Genomic_DNA"/>
</dbReference>
<evidence type="ECO:0000313" key="7">
    <source>
        <dbReference type="EMBL" id="SCD21732.1"/>
    </source>
</evidence>
<feature type="transmembrane region" description="Helical" evidence="6">
    <location>
        <begin position="112"/>
        <end position="135"/>
    </location>
</feature>
<proteinExistence type="predicted"/>
<keyword evidence="8" id="KW-1185">Reference proteome</keyword>
<protein>
    <submittedName>
        <fullName evidence="7">Threonine/homoserine/homoserine lactone efflux protein</fullName>
    </submittedName>
</protein>
<dbReference type="PANTHER" id="PTHR30086">
    <property type="entry name" value="ARGININE EXPORTER PROTEIN ARGO"/>
    <property type="match status" value="1"/>
</dbReference>
<evidence type="ECO:0000256" key="5">
    <source>
        <dbReference type="ARBA" id="ARBA00023136"/>
    </source>
</evidence>
<dbReference type="STRING" id="1642647.PSM36_2943"/>
<organism evidence="7 8">
    <name type="scientific">Proteiniphilum saccharofermentans</name>
    <dbReference type="NCBI Taxonomy" id="1642647"/>
    <lineage>
        <taxon>Bacteria</taxon>
        <taxon>Pseudomonadati</taxon>
        <taxon>Bacteroidota</taxon>
        <taxon>Bacteroidia</taxon>
        <taxon>Bacteroidales</taxon>
        <taxon>Dysgonomonadaceae</taxon>
        <taxon>Proteiniphilum</taxon>
    </lineage>
</organism>
<dbReference type="KEGG" id="psac:PSM36_2943"/>
<evidence type="ECO:0000256" key="2">
    <source>
        <dbReference type="ARBA" id="ARBA00022475"/>
    </source>
</evidence>
<reference evidence="7 8" key="1">
    <citation type="submission" date="2016-08" db="EMBL/GenBank/DDBJ databases">
        <authorList>
            <person name="Seilhamer J.J."/>
        </authorList>
    </citation>
    <scope>NUCLEOTIDE SEQUENCE [LARGE SCALE GENOMIC DNA]</scope>
    <source>
        <strain evidence="7">M3/6</strain>
    </source>
</reference>
<evidence type="ECO:0000256" key="3">
    <source>
        <dbReference type="ARBA" id="ARBA00022692"/>
    </source>
</evidence>
<gene>
    <name evidence="7" type="ORF">PSM36_2943</name>
</gene>
<feature type="transmembrane region" description="Helical" evidence="6">
    <location>
        <begin position="147"/>
        <end position="172"/>
    </location>
</feature>
<keyword evidence="3 6" id="KW-0812">Transmembrane</keyword>
<evidence type="ECO:0000313" key="8">
    <source>
        <dbReference type="Proteomes" id="UP000187464"/>
    </source>
</evidence>
<accession>A0A1R3T682</accession>
<comment type="subcellular location">
    <subcellularLocation>
        <location evidence="1">Cell membrane</location>
        <topology evidence="1">Multi-pass membrane protein</topology>
    </subcellularLocation>
</comment>
<evidence type="ECO:0000256" key="4">
    <source>
        <dbReference type="ARBA" id="ARBA00022989"/>
    </source>
</evidence>
<dbReference type="Proteomes" id="UP000187464">
    <property type="component" value="Chromosome I"/>
</dbReference>
<keyword evidence="2" id="KW-1003">Cell membrane</keyword>